<dbReference type="InterPro" id="IPR016176">
    <property type="entry name" value="Cbl-dep_enz_cat"/>
</dbReference>
<dbReference type="PANTHER" id="PTHR48101">
    <property type="entry name" value="METHYLMALONYL-COA MUTASE, MITOCHONDRIAL-RELATED"/>
    <property type="match status" value="1"/>
</dbReference>
<evidence type="ECO:0000259" key="1">
    <source>
        <dbReference type="Pfam" id="PF01642"/>
    </source>
</evidence>
<dbReference type="CDD" id="cd03677">
    <property type="entry name" value="MM_CoA_mutase_beta"/>
    <property type="match status" value="1"/>
</dbReference>
<sequence length="607" mass="63797">MTSERVDPVVSADAFEAIDRDGWLLLAEAGLRGRSVDSLATTTADGIRIPVVYGSDRASTAGDPAGLPGAGPFTRGRRSSGHVVDGWDVRALVVEEGVAATNQVILDELERGSTSLLLDPVAIGIGSVDDLDGVLDGVFLEMTTVALVPGPRSVDAAGWLLDLWEERAVPVGERRGDLGLDPLGVAARHGGPTFLDAASLTVVDRALGLPGVRSLTIDTTPYTDAGTSDARELAAGLATGVAYLRALIGHGVALAEALRSLTFTLTADADQFLTMARFRAARRLWARVAEASGADVEDRAPRQHAMTSAAMLSRWDPWVNMLRSTVAAFAAGTGGADSVTVRPFDSALGRPDEFGRRTARNLQLVLLEESGLARAIDPAGGSWYVEDLTERLAAEAWERFRDLEADGGMAAALTSGRVAADAEACWAERAGRLATRREPVTGVSEFPDIDEVLLERPPGPTLAAGPLPLRRRAEPFEVLRDATAATDPGPTVLLVTLGPVAEHTARATFAKNLFEVAGIRAAEAHALSGSMGAGIAVLCGSDERYSSEASTVAGDLKAAGVRRVYLAGQPGDDEEHLRSSGIDEFIHVDSDVIEVLSRALDVLGVVR</sequence>
<dbReference type="PANTHER" id="PTHR48101:SF4">
    <property type="entry name" value="METHYLMALONYL-COA MUTASE, MITOCHONDRIAL"/>
    <property type="match status" value="1"/>
</dbReference>
<reference evidence="2" key="1">
    <citation type="submission" date="2018-05" db="EMBL/GenBank/DDBJ databases">
        <authorList>
            <person name="Lanie J.A."/>
            <person name="Ng W.-L."/>
            <person name="Kazmierczak K.M."/>
            <person name="Andrzejewski T.M."/>
            <person name="Davidsen T.M."/>
            <person name="Wayne K.J."/>
            <person name="Tettelin H."/>
            <person name="Glass J.I."/>
            <person name="Rusch D."/>
            <person name="Podicherti R."/>
            <person name="Tsui H.-C.T."/>
            <person name="Winkler M.E."/>
        </authorList>
    </citation>
    <scope>NUCLEOTIDE SEQUENCE</scope>
</reference>
<feature type="domain" description="Methylmalonyl-CoA mutase alpha/beta chain catalytic" evidence="1">
    <location>
        <begin position="43"/>
        <end position="116"/>
    </location>
</feature>
<dbReference type="GO" id="GO:0005737">
    <property type="term" value="C:cytoplasm"/>
    <property type="evidence" value="ECO:0007669"/>
    <property type="project" value="TreeGrafter"/>
</dbReference>
<dbReference type="EMBL" id="UINC01001169">
    <property type="protein sequence ID" value="SUZ73140.1"/>
    <property type="molecule type" value="Genomic_DNA"/>
</dbReference>
<dbReference type="GO" id="GO:0019678">
    <property type="term" value="P:propionate metabolic process, methylmalonyl pathway"/>
    <property type="evidence" value="ECO:0007669"/>
    <property type="project" value="TreeGrafter"/>
</dbReference>
<organism evidence="2">
    <name type="scientific">marine metagenome</name>
    <dbReference type="NCBI Taxonomy" id="408172"/>
    <lineage>
        <taxon>unclassified sequences</taxon>
        <taxon>metagenomes</taxon>
        <taxon>ecological metagenomes</taxon>
    </lineage>
</organism>
<feature type="domain" description="Methylmalonyl-CoA mutase alpha/beta chain catalytic" evidence="1">
    <location>
        <begin position="123"/>
        <end position="448"/>
    </location>
</feature>
<dbReference type="GO" id="GO:0004494">
    <property type="term" value="F:methylmalonyl-CoA mutase activity"/>
    <property type="evidence" value="ECO:0007669"/>
    <property type="project" value="TreeGrafter"/>
</dbReference>
<dbReference type="Gene3D" id="3.20.20.240">
    <property type="entry name" value="Methylmalonyl-CoA mutase"/>
    <property type="match status" value="1"/>
</dbReference>
<name>A0A381Q242_9ZZZZ</name>
<protein>
    <recommendedName>
        <fullName evidence="1">Methylmalonyl-CoA mutase alpha/beta chain catalytic domain-containing protein</fullName>
    </recommendedName>
</protein>
<dbReference type="GO" id="GO:0031419">
    <property type="term" value="F:cobalamin binding"/>
    <property type="evidence" value="ECO:0007669"/>
    <property type="project" value="InterPro"/>
</dbReference>
<accession>A0A381Q242</accession>
<proteinExistence type="predicted"/>
<dbReference type="AlphaFoldDB" id="A0A381Q242"/>
<gene>
    <name evidence="2" type="ORF">METZ01_LOCUS25994</name>
</gene>
<dbReference type="Pfam" id="PF01642">
    <property type="entry name" value="MM_CoA_mutase"/>
    <property type="match status" value="2"/>
</dbReference>
<dbReference type="SUPFAM" id="SSF51703">
    <property type="entry name" value="Cobalamin (vitamin B12)-dependent enzymes"/>
    <property type="match status" value="1"/>
</dbReference>
<evidence type="ECO:0000313" key="2">
    <source>
        <dbReference type="EMBL" id="SUZ73140.1"/>
    </source>
</evidence>
<dbReference type="Gene3D" id="3.40.50.280">
    <property type="entry name" value="Cobalamin-binding domain"/>
    <property type="match status" value="1"/>
</dbReference>
<dbReference type="InterPro" id="IPR006099">
    <property type="entry name" value="MeMalonylCoA_mutase_a/b_cat"/>
</dbReference>